<protein>
    <submittedName>
        <fullName evidence="11">PD-(D/E)XK nuclease family protein</fullName>
    </submittedName>
</protein>
<evidence type="ECO:0000256" key="4">
    <source>
        <dbReference type="ARBA" id="ARBA00022801"/>
    </source>
</evidence>
<keyword evidence="8" id="KW-0238">DNA-binding</keyword>
<sequence length="895" mass="102091">MTQTETFPFGTIILVPDALRLILQQEMLAQGSGQIGVTLLSLPAWLSRFKKSETPSRASQLLSCRQVLLAHRDAFPIFGSLFEDTAFLQECRSFLDELKREDVALDTMPQTQADERELHGILSLLAKLPSEADSEREALAALQAESDFSYIRIYPAFFRFEDQRIIQLLLERGAKMMERARTCERRRLYRAVNMRQEIEAIAQMIIQQDWKAEEIALCALDPFYAQLAEQIFSRYEIPYTVLSSSTRDPLAALSQAWLKWRHSPDTESLRALCDVDAFSCDCTPLLQLLDAFALDVHDDLRRSTDIRPSILFDEEALSRLAHMEEEAIAIQKQILPQLDLIRDCPLDTLFTHISECFPQGERSAMQGVQEVFEAAWPQLHDESDLPFLIRLLDDVRRTVSGEQLYGVIIHTMQELFYERPIRFLCGATMNAWPGFVPHGGIFDETLRSKLPLPSMDERYAHHLAQCEKYHTAQQTLIALYPQGTYEGKSNEASLEIEQMMKAHADDPTELLQPLSTHRRIVPEHRLSPQLAPQLYLRDHVLYGSISAFERYRGCPFSYFLRYGLSLRRVRTDIDETSIGALSHHLLEQLCARLGKQYAHAGTAQLPELIDALFADVERLFPHRHARYQQMKQQLFVQMRALLTRMAALEEHSALTPLLLEQPFAFRMDLDDAQLCMNGVIDRIDAGAHMGVILDYKSSRKTLSETKVYSGRQLQLPVYALALNSGMIPRSEAIIDVMGVFYLSMRQEAITQEALKISRVKKTCEPVSEDDVHAQLEKAHRLNGWIFSENISAFDDTGTHVAGLKQDKEGNVVLHNPKQTLHALPALEEGMKLLLAWLARRILSGAIECEPDEDACVYCDFHSICRYHGQPYVKEAIITREGTYAERKEDAHAKVE</sequence>
<proteinExistence type="predicted"/>
<keyword evidence="1" id="KW-0540">Nuclease</keyword>
<dbReference type="InterPro" id="IPR027417">
    <property type="entry name" value="P-loop_NTPase"/>
</dbReference>
<evidence type="ECO:0000256" key="3">
    <source>
        <dbReference type="ARBA" id="ARBA00022763"/>
    </source>
</evidence>
<dbReference type="GO" id="GO:0006281">
    <property type="term" value="P:DNA repair"/>
    <property type="evidence" value="ECO:0007669"/>
    <property type="project" value="UniProtKB-KW"/>
</dbReference>
<dbReference type="EMBL" id="DWWM01000051">
    <property type="protein sequence ID" value="HJC37026.1"/>
    <property type="molecule type" value="Genomic_DNA"/>
</dbReference>
<keyword evidence="9" id="KW-0234">DNA repair</keyword>
<dbReference type="GO" id="GO:0005524">
    <property type="term" value="F:ATP binding"/>
    <property type="evidence" value="ECO:0007669"/>
    <property type="project" value="UniProtKB-KW"/>
</dbReference>
<dbReference type="GO" id="GO:0004527">
    <property type="term" value="F:exonuclease activity"/>
    <property type="evidence" value="ECO:0007669"/>
    <property type="project" value="UniProtKB-KW"/>
</dbReference>
<keyword evidence="7" id="KW-0067">ATP-binding</keyword>
<evidence type="ECO:0000256" key="5">
    <source>
        <dbReference type="ARBA" id="ARBA00022806"/>
    </source>
</evidence>
<evidence type="ECO:0000256" key="2">
    <source>
        <dbReference type="ARBA" id="ARBA00022741"/>
    </source>
</evidence>
<keyword evidence="6" id="KW-0269">Exonuclease</keyword>
<dbReference type="SUPFAM" id="SSF52540">
    <property type="entry name" value="P-loop containing nucleoside triphosphate hydrolases"/>
    <property type="match status" value="1"/>
</dbReference>
<keyword evidence="5" id="KW-0347">Helicase</keyword>
<evidence type="ECO:0000256" key="1">
    <source>
        <dbReference type="ARBA" id="ARBA00022722"/>
    </source>
</evidence>
<dbReference type="InterPro" id="IPR011604">
    <property type="entry name" value="PDDEXK-like_dom_sf"/>
</dbReference>
<dbReference type="Gene3D" id="3.90.320.10">
    <property type="match status" value="1"/>
</dbReference>
<evidence type="ECO:0000256" key="7">
    <source>
        <dbReference type="ARBA" id="ARBA00022840"/>
    </source>
</evidence>
<dbReference type="Proteomes" id="UP000823896">
    <property type="component" value="Unassembled WGS sequence"/>
</dbReference>
<name>A0A9D2NR13_9FIRM</name>
<evidence type="ECO:0000256" key="8">
    <source>
        <dbReference type="ARBA" id="ARBA00023125"/>
    </source>
</evidence>
<reference evidence="11" key="1">
    <citation type="journal article" date="2021" name="PeerJ">
        <title>Extensive microbial diversity within the chicken gut microbiome revealed by metagenomics and culture.</title>
        <authorList>
            <person name="Gilroy R."/>
            <person name="Ravi A."/>
            <person name="Getino M."/>
            <person name="Pursley I."/>
            <person name="Horton D.L."/>
            <person name="Alikhan N.F."/>
            <person name="Baker D."/>
            <person name="Gharbi K."/>
            <person name="Hall N."/>
            <person name="Watson M."/>
            <person name="Adriaenssens E.M."/>
            <person name="Foster-Nyarko E."/>
            <person name="Jarju S."/>
            <person name="Secka A."/>
            <person name="Antonio M."/>
            <person name="Oren A."/>
            <person name="Chaudhuri R.R."/>
            <person name="La Ragione R."/>
            <person name="Hildebrand F."/>
            <person name="Pallen M.J."/>
        </authorList>
    </citation>
    <scope>NUCLEOTIDE SEQUENCE</scope>
    <source>
        <strain evidence="11">CHK187-11901</strain>
    </source>
</reference>
<evidence type="ECO:0000313" key="12">
    <source>
        <dbReference type="Proteomes" id="UP000823896"/>
    </source>
</evidence>
<reference evidence="11" key="2">
    <citation type="submission" date="2021-04" db="EMBL/GenBank/DDBJ databases">
        <authorList>
            <person name="Gilroy R."/>
        </authorList>
    </citation>
    <scope>NUCLEOTIDE SEQUENCE</scope>
    <source>
        <strain evidence="11">CHK187-11901</strain>
    </source>
</reference>
<evidence type="ECO:0000256" key="6">
    <source>
        <dbReference type="ARBA" id="ARBA00022839"/>
    </source>
</evidence>
<evidence type="ECO:0000313" key="11">
    <source>
        <dbReference type="EMBL" id="HJC37026.1"/>
    </source>
</evidence>
<keyword evidence="3" id="KW-0227">DNA damage</keyword>
<dbReference type="GO" id="GO:0004386">
    <property type="term" value="F:helicase activity"/>
    <property type="evidence" value="ECO:0007669"/>
    <property type="project" value="UniProtKB-KW"/>
</dbReference>
<dbReference type="InterPro" id="IPR011335">
    <property type="entry name" value="Restrct_endonuc-II-like"/>
</dbReference>
<feature type="domain" description="PD-(D/E)XK endonuclease-like" evidence="10">
    <location>
        <begin position="544"/>
        <end position="865"/>
    </location>
</feature>
<keyword evidence="2" id="KW-0547">Nucleotide-binding</keyword>
<gene>
    <name evidence="11" type="ORF">H9702_07865</name>
</gene>
<dbReference type="AlphaFoldDB" id="A0A9D2NR13"/>
<comment type="caution">
    <text evidence="11">The sequence shown here is derived from an EMBL/GenBank/DDBJ whole genome shotgun (WGS) entry which is preliminary data.</text>
</comment>
<keyword evidence="4" id="KW-0378">Hydrolase</keyword>
<dbReference type="GO" id="GO:0003677">
    <property type="term" value="F:DNA binding"/>
    <property type="evidence" value="ECO:0007669"/>
    <property type="project" value="UniProtKB-KW"/>
</dbReference>
<organism evidence="11 12">
    <name type="scientific">Candidatus Merdibacter merdavium</name>
    <dbReference type="NCBI Taxonomy" id="2838692"/>
    <lineage>
        <taxon>Bacteria</taxon>
        <taxon>Bacillati</taxon>
        <taxon>Bacillota</taxon>
        <taxon>Erysipelotrichia</taxon>
        <taxon>Erysipelotrichales</taxon>
        <taxon>Erysipelotrichaceae</taxon>
        <taxon>Merdibacter</taxon>
    </lineage>
</organism>
<dbReference type="SUPFAM" id="SSF52980">
    <property type="entry name" value="Restriction endonuclease-like"/>
    <property type="match status" value="1"/>
</dbReference>
<dbReference type="Pfam" id="PF12705">
    <property type="entry name" value="PDDEXK_1"/>
    <property type="match status" value="1"/>
</dbReference>
<dbReference type="InterPro" id="IPR038726">
    <property type="entry name" value="PDDEXK_AddAB-type"/>
</dbReference>
<evidence type="ECO:0000256" key="9">
    <source>
        <dbReference type="ARBA" id="ARBA00023204"/>
    </source>
</evidence>
<accession>A0A9D2NR13</accession>
<evidence type="ECO:0000259" key="10">
    <source>
        <dbReference type="Pfam" id="PF12705"/>
    </source>
</evidence>